<name>A0A1I0M7F7_9BACT</name>
<dbReference type="InterPro" id="IPR012910">
    <property type="entry name" value="Plug_dom"/>
</dbReference>
<evidence type="ECO:0000313" key="14">
    <source>
        <dbReference type="Proteomes" id="UP000199437"/>
    </source>
</evidence>
<comment type="similarity">
    <text evidence="8 9">Belongs to the TonB-dependent receptor family.</text>
</comment>
<dbReference type="SUPFAM" id="SSF49464">
    <property type="entry name" value="Carboxypeptidase regulatory domain-like"/>
    <property type="match status" value="1"/>
</dbReference>
<keyword evidence="14" id="KW-1185">Reference proteome</keyword>
<dbReference type="InterPro" id="IPR000531">
    <property type="entry name" value="Beta-barrel_TonB"/>
</dbReference>
<dbReference type="Proteomes" id="UP000199437">
    <property type="component" value="Unassembled WGS sequence"/>
</dbReference>
<keyword evidence="5 9" id="KW-0798">TonB box</keyword>
<dbReference type="STRING" id="1267423.SAMN05216290_0121"/>
<proteinExistence type="inferred from homology"/>
<dbReference type="Gene3D" id="2.170.130.10">
    <property type="entry name" value="TonB-dependent receptor, plug domain"/>
    <property type="match status" value="1"/>
</dbReference>
<evidence type="ECO:0000256" key="3">
    <source>
        <dbReference type="ARBA" id="ARBA00022452"/>
    </source>
</evidence>
<dbReference type="InterPro" id="IPR023996">
    <property type="entry name" value="TonB-dep_OMP_SusC/RagA"/>
</dbReference>
<dbReference type="SUPFAM" id="SSF56935">
    <property type="entry name" value="Porins"/>
    <property type="match status" value="1"/>
</dbReference>
<evidence type="ECO:0000256" key="7">
    <source>
        <dbReference type="ARBA" id="ARBA00023237"/>
    </source>
</evidence>
<dbReference type="InterPro" id="IPR023997">
    <property type="entry name" value="TonB-dep_OMP_SusC/RagA_CS"/>
</dbReference>
<accession>A0A1I0M7F7</accession>
<dbReference type="PROSITE" id="PS52016">
    <property type="entry name" value="TONB_DEPENDENT_REC_3"/>
    <property type="match status" value="1"/>
</dbReference>
<keyword evidence="10" id="KW-0732">Signal</keyword>
<protein>
    <submittedName>
        <fullName evidence="13">TonB-linked outer membrane protein, SusC/RagA family</fullName>
    </submittedName>
</protein>
<dbReference type="Gene3D" id="2.60.40.1120">
    <property type="entry name" value="Carboxypeptidase-like, regulatory domain"/>
    <property type="match status" value="1"/>
</dbReference>
<keyword evidence="4 8" id="KW-0812">Transmembrane</keyword>
<dbReference type="OrthoDB" id="9768177at2"/>
<dbReference type="GO" id="GO:0009279">
    <property type="term" value="C:cell outer membrane"/>
    <property type="evidence" value="ECO:0007669"/>
    <property type="project" value="UniProtKB-SubCell"/>
</dbReference>
<keyword evidence="3 8" id="KW-1134">Transmembrane beta strand</keyword>
<evidence type="ECO:0000256" key="9">
    <source>
        <dbReference type="RuleBase" id="RU003357"/>
    </source>
</evidence>
<gene>
    <name evidence="13" type="ORF">SAMN05216290_0121</name>
</gene>
<feature type="domain" description="TonB-dependent receptor plug" evidence="12">
    <location>
        <begin position="115"/>
        <end position="222"/>
    </location>
</feature>
<dbReference type="NCBIfam" id="TIGR04057">
    <property type="entry name" value="SusC_RagA_signa"/>
    <property type="match status" value="1"/>
</dbReference>
<feature type="chain" id="PRO_5011784052" evidence="10">
    <location>
        <begin position="22"/>
        <end position="1051"/>
    </location>
</feature>
<keyword evidence="7 8" id="KW-0998">Cell outer membrane</keyword>
<dbReference type="Pfam" id="PF00593">
    <property type="entry name" value="TonB_dep_Rec_b-barrel"/>
    <property type="match status" value="1"/>
</dbReference>
<sequence length="1051" mass="116161">MLNFKTKIILFFMLLTSSLMGQQRTVEGTVVDEFGSGLPGVSVALKGTGRGQITDANGKYSLTVSSNDAVLTFSFLGYVTKEEVVGNRSTINVSLQPDVFDAGEVVVVAYGTQDNKSITGSISQLTADKIKDRPVSSAISALGGSAPGIQVTTATGQPGANPAIRLRGIGSINGSNDPLYVVDGVPFSGNINRISPDDIESISTLKDAASTSLYGARAANGVVIITTKKGKRNAPPRFNFSTKQGVSVRGIKEYERQDPLTFYQTTWESLRNDKITQGETPEDAAAQATAELIDYLKYNATNVADDDIIRTDGSINPNASITYSENDLDWFDPIERLGYRQEYNFSAQGAGDKTDYFASVGYLNEKGVFENSDFERFTLRTNVNVNVTDWLKVGMNNSGDLRFQNTVTSGGSGFANAFYNARRMGPIFPVYAIDANGDYITDPDLGGRAFDRGDGRFGLPVRPNNTSGRHAPEESLLNNNYNESLFFRTVSYIEVTPIENLSIRVNGSVDLGTFNNQFYGNPYVGDYIPVGRANKSANFDITTNFNQLINYSFDLDGANHFDVLVGHESYSVKNNDFSAGKTGYIVLDNPVLDNYTTITSASSQIDEYKTEGFFSRINYNHNERYYASVSFRRDGTSRFSKDARWGNFWSIGGSWRMSEEDFMSTVSWVDELKVRASYGETGNDNVGGYYPSQTLYSSGRNNRDNAGFYSYSVGNNNLQWEKNTSYDIAADFELFGKLRGTIEYFNRFSDNLLFSVPIARESGYTSQNRNIGRMVNKGLEFDVNVDVLKSGDFEWNVGLNATMFSNEITKLPEDSRETGIINGTKKLLEGRSIYDFWLRDWYGVDTETGEPLYTYDGEADSDGDNYYKIIGQDTVTNSINYAKYTYSGSSIPDVYGAITNTFFYKGFTLSVLFSYSIGGDIYDSNYQSLMATTDGSAMHVDLADRWQQPGDVTDVPKVSVNNNSNITASSNRWLTDASYLNLRNINLAYEFSQSTVQSLGVSGLRAYVSAENLFWISGRKGMNPMETFNGTQNVGLYPPSRVITLGVNLNF</sequence>
<dbReference type="Gene3D" id="2.40.170.20">
    <property type="entry name" value="TonB-dependent receptor, beta-barrel domain"/>
    <property type="match status" value="1"/>
</dbReference>
<evidence type="ECO:0000259" key="11">
    <source>
        <dbReference type="Pfam" id="PF00593"/>
    </source>
</evidence>
<evidence type="ECO:0000256" key="6">
    <source>
        <dbReference type="ARBA" id="ARBA00023136"/>
    </source>
</evidence>
<evidence type="ECO:0000256" key="10">
    <source>
        <dbReference type="SAM" id="SignalP"/>
    </source>
</evidence>
<dbReference type="RefSeq" id="WP_090256451.1">
    <property type="nucleotide sequence ID" value="NZ_FOIR01000001.1"/>
</dbReference>
<dbReference type="Pfam" id="PF07715">
    <property type="entry name" value="Plug"/>
    <property type="match status" value="1"/>
</dbReference>
<keyword evidence="6 8" id="KW-0472">Membrane</keyword>
<reference evidence="14" key="1">
    <citation type="submission" date="2016-10" db="EMBL/GenBank/DDBJ databases">
        <authorList>
            <person name="Varghese N."/>
            <person name="Submissions S."/>
        </authorList>
    </citation>
    <scope>NUCLEOTIDE SEQUENCE [LARGE SCALE GENOMIC DNA]</scope>
    <source>
        <strain evidence="14">CGMCC 1.12402</strain>
    </source>
</reference>
<dbReference type="InterPro" id="IPR036942">
    <property type="entry name" value="Beta-barrel_TonB_sf"/>
</dbReference>
<evidence type="ECO:0000256" key="5">
    <source>
        <dbReference type="ARBA" id="ARBA00023077"/>
    </source>
</evidence>
<keyword evidence="2 8" id="KW-0813">Transport</keyword>
<dbReference type="GeneID" id="99984885"/>
<evidence type="ECO:0000256" key="1">
    <source>
        <dbReference type="ARBA" id="ARBA00004571"/>
    </source>
</evidence>
<comment type="subcellular location">
    <subcellularLocation>
        <location evidence="1 8">Cell outer membrane</location>
        <topology evidence="1 8">Multi-pass membrane protein</topology>
    </subcellularLocation>
</comment>
<dbReference type="AlphaFoldDB" id="A0A1I0M7F7"/>
<evidence type="ECO:0000256" key="4">
    <source>
        <dbReference type="ARBA" id="ARBA00022692"/>
    </source>
</evidence>
<dbReference type="InterPro" id="IPR008969">
    <property type="entry name" value="CarboxyPept-like_regulatory"/>
</dbReference>
<organism evidence="13 14">
    <name type="scientific">Roseivirga pacifica</name>
    <dbReference type="NCBI Taxonomy" id="1267423"/>
    <lineage>
        <taxon>Bacteria</taxon>
        <taxon>Pseudomonadati</taxon>
        <taxon>Bacteroidota</taxon>
        <taxon>Cytophagia</taxon>
        <taxon>Cytophagales</taxon>
        <taxon>Roseivirgaceae</taxon>
        <taxon>Roseivirga</taxon>
    </lineage>
</organism>
<dbReference type="InterPro" id="IPR039426">
    <property type="entry name" value="TonB-dep_rcpt-like"/>
</dbReference>
<evidence type="ECO:0000313" key="13">
    <source>
        <dbReference type="EMBL" id="SEV84048.1"/>
    </source>
</evidence>
<evidence type="ECO:0000256" key="8">
    <source>
        <dbReference type="PROSITE-ProRule" id="PRU01360"/>
    </source>
</evidence>
<dbReference type="NCBIfam" id="TIGR04056">
    <property type="entry name" value="OMP_RagA_SusC"/>
    <property type="match status" value="1"/>
</dbReference>
<feature type="signal peptide" evidence="10">
    <location>
        <begin position="1"/>
        <end position="21"/>
    </location>
</feature>
<dbReference type="InterPro" id="IPR037066">
    <property type="entry name" value="Plug_dom_sf"/>
</dbReference>
<dbReference type="Pfam" id="PF13715">
    <property type="entry name" value="CarbopepD_reg_2"/>
    <property type="match status" value="1"/>
</dbReference>
<feature type="domain" description="TonB-dependent receptor-like beta-barrel" evidence="11">
    <location>
        <begin position="438"/>
        <end position="875"/>
    </location>
</feature>
<dbReference type="EMBL" id="FOIR01000001">
    <property type="protein sequence ID" value="SEV84048.1"/>
    <property type="molecule type" value="Genomic_DNA"/>
</dbReference>
<evidence type="ECO:0000259" key="12">
    <source>
        <dbReference type="Pfam" id="PF07715"/>
    </source>
</evidence>
<evidence type="ECO:0000256" key="2">
    <source>
        <dbReference type="ARBA" id="ARBA00022448"/>
    </source>
</evidence>